<dbReference type="OrthoDB" id="550424at2759"/>
<dbReference type="GO" id="GO:0005829">
    <property type="term" value="C:cytosol"/>
    <property type="evidence" value="ECO:0007669"/>
    <property type="project" value="TreeGrafter"/>
</dbReference>
<dbReference type="Pfam" id="PF00226">
    <property type="entry name" value="DnaJ"/>
    <property type="match status" value="1"/>
</dbReference>
<dbReference type="PANTHER" id="PTHR24078:SF577">
    <property type="entry name" value="OS05G0562300 PROTEIN"/>
    <property type="match status" value="1"/>
</dbReference>
<dbReference type="GO" id="GO:0051087">
    <property type="term" value="F:protein-folding chaperone binding"/>
    <property type="evidence" value="ECO:0007669"/>
    <property type="project" value="TreeGrafter"/>
</dbReference>
<dbReference type="InterPro" id="IPR018253">
    <property type="entry name" value="DnaJ_domain_CS"/>
</dbReference>
<feature type="domain" description="J" evidence="2">
    <location>
        <begin position="4"/>
        <end position="70"/>
    </location>
</feature>
<accession>A0A8X7YUT2</accession>
<dbReference type="InterPro" id="IPR001623">
    <property type="entry name" value="DnaJ_domain"/>
</dbReference>
<dbReference type="Pfam" id="PF01556">
    <property type="entry name" value="DnaJ_C"/>
    <property type="match status" value="1"/>
</dbReference>
<evidence type="ECO:0000313" key="4">
    <source>
        <dbReference type="Proteomes" id="UP000886885"/>
    </source>
</evidence>
<dbReference type="PANTHER" id="PTHR24078">
    <property type="entry name" value="DNAJ HOMOLOG SUBFAMILY C MEMBER"/>
    <property type="match status" value="1"/>
</dbReference>
<dbReference type="GO" id="GO:0051082">
    <property type="term" value="F:unfolded protein binding"/>
    <property type="evidence" value="ECO:0007669"/>
    <property type="project" value="TreeGrafter"/>
</dbReference>
<evidence type="ECO:0000259" key="2">
    <source>
        <dbReference type="PROSITE" id="PS50076"/>
    </source>
</evidence>
<keyword evidence="4" id="KW-1185">Reference proteome</keyword>
<dbReference type="FunFam" id="1.10.287.110:FF:000020">
    <property type="entry name" value="DnaJ subfamily B member 13"/>
    <property type="match status" value="1"/>
</dbReference>
<reference evidence="3" key="1">
    <citation type="journal article" date="2020" name="bioRxiv">
        <title>Hybrid origin of Populus tomentosa Carr. identified through genome sequencing and phylogenomic analysis.</title>
        <authorList>
            <person name="An X."/>
            <person name="Gao K."/>
            <person name="Chen Z."/>
            <person name="Li J."/>
            <person name="Yang X."/>
            <person name="Yang X."/>
            <person name="Zhou J."/>
            <person name="Guo T."/>
            <person name="Zhao T."/>
            <person name="Huang S."/>
            <person name="Miao D."/>
            <person name="Khan W.U."/>
            <person name="Rao P."/>
            <person name="Ye M."/>
            <person name="Lei B."/>
            <person name="Liao W."/>
            <person name="Wang J."/>
            <person name="Ji L."/>
            <person name="Li Y."/>
            <person name="Guo B."/>
            <person name="Mustafa N.S."/>
            <person name="Li S."/>
            <person name="Yun Q."/>
            <person name="Keller S.R."/>
            <person name="Mao J."/>
            <person name="Zhang R."/>
            <person name="Strauss S.H."/>
        </authorList>
    </citation>
    <scope>NUCLEOTIDE SEQUENCE</scope>
    <source>
        <strain evidence="3">GM15</strain>
        <tissue evidence="3">Leaf</tissue>
    </source>
</reference>
<dbReference type="CDD" id="cd10747">
    <property type="entry name" value="DnaJ_C"/>
    <property type="match status" value="1"/>
</dbReference>
<keyword evidence="1" id="KW-0143">Chaperone</keyword>
<comment type="caution">
    <text evidence="3">The sequence shown here is derived from an EMBL/GenBank/DDBJ whole genome shotgun (WGS) entry which is preliminary data.</text>
</comment>
<protein>
    <recommendedName>
        <fullName evidence="2">J domain-containing protein</fullName>
    </recommendedName>
</protein>
<dbReference type="SMART" id="SM00271">
    <property type="entry name" value="DnaJ"/>
    <property type="match status" value="1"/>
</dbReference>
<gene>
    <name evidence="3" type="ORF">POTOM_039476</name>
</gene>
<dbReference type="PROSITE" id="PS50076">
    <property type="entry name" value="DNAJ_2"/>
    <property type="match status" value="1"/>
</dbReference>
<sequence length="466" mass="51525">MGVDYYNTLKVDKNAKDEDLKKAYRKLAMKWHPDKNPNNKKEAEAKFKQISEAYEVLSDPQKRAIYDQYGEEGLKGQVPPPEAGGPGGATFFSTGDGPATFRFNPRNADDIFAEFFGFSSPFGGMGGGGGGMRGGSRSFGGMFGDDIFSSFGEGRPINSAPRKAPPIENTLPCSLEELYKGTTKKMKISREIADVSGKTLPVEEILTIDIKPGWKKGTKITFPEKGNEQPNVIPADLVFVIDEKPHSTFSREGNDLVVTKKIPLVEALTGCTVHLTTLDGRTLTIPVNNVIHPDYEEVVAKEGMPLPKDPSKRGNLRIKFDIKFPTRLSAEQKCVASKDREMIPYFVALGLLALQVFYVRRRLETEAARGAAGSPCHASWKDVKIPSPELALTSFSSAFLVSFAKKEILMKRENVTLICYIDKSVSDKTSYKIEQKKKGKSLIFQDTLTDTIQCLTNNDELQRESV</sequence>
<name>A0A8X7YUT2_POPTO</name>
<dbReference type="AlphaFoldDB" id="A0A8X7YUT2"/>
<dbReference type="PROSITE" id="PS00636">
    <property type="entry name" value="DNAJ_1"/>
    <property type="match status" value="1"/>
</dbReference>
<evidence type="ECO:0000313" key="3">
    <source>
        <dbReference type="EMBL" id="KAG6756057.1"/>
    </source>
</evidence>
<dbReference type="InterPro" id="IPR002939">
    <property type="entry name" value="DnaJ_C"/>
</dbReference>
<dbReference type="CDD" id="cd06257">
    <property type="entry name" value="DnaJ"/>
    <property type="match status" value="1"/>
</dbReference>
<proteinExistence type="predicted"/>
<dbReference type="FunFam" id="2.60.260.20:FF:000002">
    <property type="entry name" value="Dnaj homolog subfamily b member"/>
    <property type="match status" value="1"/>
</dbReference>
<dbReference type="EMBL" id="JAAWWB010000021">
    <property type="protein sequence ID" value="KAG6756057.1"/>
    <property type="molecule type" value="Genomic_DNA"/>
</dbReference>
<organism evidence="3 4">
    <name type="scientific">Populus tomentosa</name>
    <name type="common">Chinese white poplar</name>
    <dbReference type="NCBI Taxonomy" id="118781"/>
    <lineage>
        <taxon>Eukaryota</taxon>
        <taxon>Viridiplantae</taxon>
        <taxon>Streptophyta</taxon>
        <taxon>Embryophyta</taxon>
        <taxon>Tracheophyta</taxon>
        <taxon>Spermatophyta</taxon>
        <taxon>Magnoliopsida</taxon>
        <taxon>eudicotyledons</taxon>
        <taxon>Gunneridae</taxon>
        <taxon>Pentapetalae</taxon>
        <taxon>rosids</taxon>
        <taxon>fabids</taxon>
        <taxon>Malpighiales</taxon>
        <taxon>Salicaceae</taxon>
        <taxon>Saliceae</taxon>
        <taxon>Populus</taxon>
    </lineage>
</organism>
<dbReference type="Proteomes" id="UP000886885">
    <property type="component" value="Chromosome 11A"/>
</dbReference>
<dbReference type="FunFam" id="2.60.260.20:FF:000006">
    <property type="entry name" value="DnaJ subfamily B member 13"/>
    <property type="match status" value="1"/>
</dbReference>
<evidence type="ECO:0000256" key="1">
    <source>
        <dbReference type="ARBA" id="ARBA00023186"/>
    </source>
</evidence>
<dbReference type="InterPro" id="IPR051339">
    <property type="entry name" value="DnaJ_subfamily_B"/>
</dbReference>